<evidence type="ECO:0008006" key="3">
    <source>
        <dbReference type="Google" id="ProtNLM"/>
    </source>
</evidence>
<reference evidence="1 2" key="1">
    <citation type="submission" date="2018-05" db="EMBL/GenBank/DDBJ databases">
        <title>Genomic Encyclopedia of Type Strains, Phase IV (KMG-IV): sequencing the most valuable type-strain genomes for metagenomic binning, comparative biology and taxonomic classification.</title>
        <authorList>
            <person name="Goeker M."/>
        </authorList>
    </citation>
    <scope>NUCLEOTIDE SEQUENCE [LARGE SCALE GENOMIC DNA]</scope>
    <source>
        <strain evidence="1 2">DSM 28556</strain>
    </source>
</reference>
<evidence type="ECO:0000313" key="1">
    <source>
        <dbReference type="EMBL" id="PXW82352.1"/>
    </source>
</evidence>
<keyword evidence="2" id="KW-1185">Reference proteome</keyword>
<gene>
    <name evidence="1" type="ORF">DFR56_11939</name>
</gene>
<organism evidence="1 2">
    <name type="scientific">Pseudogracilibacillus auburnensis</name>
    <dbReference type="NCBI Taxonomy" id="1494959"/>
    <lineage>
        <taxon>Bacteria</taxon>
        <taxon>Bacillati</taxon>
        <taxon>Bacillota</taxon>
        <taxon>Bacilli</taxon>
        <taxon>Bacillales</taxon>
        <taxon>Bacillaceae</taxon>
        <taxon>Pseudogracilibacillus</taxon>
    </lineage>
</organism>
<comment type="caution">
    <text evidence="1">The sequence shown here is derived from an EMBL/GenBank/DDBJ whole genome shotgun (WGS) entry which is preliminary data.</text>
</comment>
<dbReference type="EMBL" id="QJJQ01000019">
    <property type="protein sequence ID" value="PXW82352.1"/>
    <property type="molecule type" value="Genomic_DNA"/>
</dbReference>
<sequence>MAKPYCCPNCKTNKTRFNLIEQHAKIVKLDSNTGEIISEHTKENIEPYHMLYMGPSLKIQCGVCGLLEDEEMFIKYATYRGKEST</sequence>
<evidence type="ECO:0000313" key="2">
    <source>
        <dbReference type="Proteomes" id="UP000247978"/>
    </source>
</evidence>
<dbReference type="RefSeq" id="WP_110397151.1">
    <property type="nucleotide sequence ID" value="NZ_JBHUHB010000001.1"/>
</dbReference>
<dbReference type="Proteomes" id="UP000247978">
    <property type="component" value="Unassembled WGS sequence"/>
</dbReference>
<proteinExistence type="predicted"/>
<protein>
    <recommendedName>
        <fullName evidence="3">DNA alkylation repair protein</fullName>
    </recommendedName>
</protein>
<dbReference type="OrthoDB" id="2382008at2"/>
<dbReference type="AlphaFoldDB" id="A0A2V3VKJ6"/>
<name>A0A2V3VKJ6_9BACI</name>
<accession>A0A2V3VKJ6</accession>